<evidence type="ECO:0000256" key="1">
    <source>
        <dbReference type="ARBA" id="ARBA00004196"/>
    </source>
</evidence>
<dbReference type="GO" id="GO:0016853">
    <property type="term" value="F:isomerase activity"/>
    <property type="evidence" value="ECO:0007669"/>
    <property type="project" value="UniProtKB-KW"/>
</dbReference>
<dbReference type="InterPro" id="IPR013766">
    <property type="entry name" value="Thioredoxin_domain"/>
</dbReference>
<organism evidence="6 7">
    <name type="scientific">Salegentibacter echinorum</name>
    <dbReference type="NCBI Taxonomy" id="1073325"/>
    <lineage>
        <taxon>Bacteria</taxon>
        <taxon>Pseudomonadati</taxon>
        <taxon>Bacteroidota</taxon>
        <taxon>Flavobacteriia</taxon>
        <taxon>Flavobacteriales</taxon>
        <taxon>Flavobacteriaceae</taxon>
        <taxon>Salegentibacter</taxon>
    </lineage>
</organism>
<keyword evidence="6" id="KW-0413">Isomerase</keyword>
<dbReference type="OrthoDB" id="1098640at2"/>
<evidence type="ECO:0000259" key="5">
    <source>
        <dbReference type="PROSITE" id="PS51352"/>
    </source>
</evidence>
<dbReference type="Pfam" id="PF08534">
    <property type="entry name" value="Redoxin"/>
    <property type="match status" value="1"/>
</dbReference>
<dbReference type="PANTHER" id="PTHR42852:SF6">
    <property type="entry name" value="THIOL:DISULFIDE INTERCHANGE PROTEIN DSBE"/>
    <property type="match status" value="1"/>
</dbReference>
<dbReference type="PROSITE" id="PS51352">
    <property type="entry name" value="THIOREDOXIN_2"/>
    <property type="match status" value="1"/>
</dbReference>
<dbReference type="PANTHER" id="PTHR42852">
    <property type="entry name" value="THIOL:DISULFIDE INTERCHANGE PROTEIN DSBE"/>
    <property type="match status" value="1"/>
</dbReference>
<keyword evidence="4" id="KW-0676">Redox-active center</keyword>
<reference evidence="7" key="1">
    <citation type="submission" date="2016-11" db="EMBL/GenBank/DDBJ databases">
        <authorList>
            <person name="Varghese N."/>
            <person name="Submissions S."/>
        </authorList>
    </citation>
    <scope>NUCLEOTIDE SEQUENCE [LARGE SCALE GENOMIC DNA]</scope>
    <source>
        <strain evidence="7">DSM 24579</strain>
    </source>
</reference>
<comment type="subcellular location">
    <subcellularLocation>
        <location evidence="1">Cell envelope</location>
    </subcellularLocation>
</comment>
<sequence length="499" mass="58063">MYNGNQRMKNIIIFLIFSCLLTACQNEKKQFVIEGKVSNNSKDYALFVQDTTGIGISNIIDTVNIDINGNFSIKNKPLKANSSLIFNEERPVRLTIPTTLDSSIKIVLDFSEPDLIKIKGEQASLIKFYLDQQNFWVTLYEEMSDKHPELAAGNNQTINFHKIQDTITNLRIKYLEKYFKNSKIINQEDFIISEKNSLIYSNLYYRMSGQKSDIVKRLKFYQKSDRNSSETLTYSDKVSFSDKSLFSNQYYREFINNVIMDVVRFENPDENLSSYELYLNKGMIIIDNWFKNPDLRKIQKIIFINHLISNAKAFRNPLKFSEFQKKIEKLKNSRYANENLPILEQKLRQLESLISKFSAGKKAPDFELESLKGKLYKSSDFENKLMFIDVWASWCGPCISSFPKWNKLIEDYSNSNEFVFLSVSMDKDKNKWISSIEKFNLKGLKLHVGSKEFDSEFAKSFDIKSLPNYIAIDGKGNIISVSSSFNDFQELVRNKLSEK</sequence>
<name>A0A1M5L4I2_SALEC</name>
<dbReference type="InterPro" id="IPR036249">
    <property type="entry name" value="Thioredoxin-like_sf"/>
</dbReference>
<evidence type="ECO:0000313" key="6">
    <source>
        <dbReference type="EMBL" id="SHG59679.1"/>
    </source>
</evidence>
<dbReference type="GO" id="GO:0016491">
    <property type="term" value="F:oxidoreductase activity"/>
    <property type="evidence" value="ECO:0007669"/>
    <property type="project" value="InterPro"/>
</dbReference>
<dbReference type="Proteomes" id="UP000183945">
    <property type="component" value="Unassembled WGS sequence"/>
</dbReference>
<evidence type="ECO:0000313" key="7">
    <source>
        <dbReference type="Proteomes" id="UP000183945"/>
    </source>
</evidence>
<accession>A0A1M5L4I2</accession>
<dbReference type="CDD" id="cd02966">
    <property type="entry name" value="TlpA_like_family"/>
    <property type="match status" value="1"/>
</dbReference>
<dbReference type="GO" id="GO:0017004">
    <property type="term" value="P:cytochrome complex assembly"/>
    <property type="evidence" value="ECO:0007669"/>
    <property type="project" value="UniProtKB-KW"/>
</dbReference>
<dbReference type="InterPro" id="IPR013740">
    <property type="entry name" value="Redoxin"/>
</dbReference>
<dbReference type="STRING" id="1073325.SAMN05444483_1187"/>
<gene>
    <name evidence="6" type="ORF">SAMN05444483_1187</name>
</gene>
<dbReference type="SUPFAM" id="SSF52833">
    <property type="entry name" value="Thioredoxin-like"/>
    <property type="match status" value="1"/>
</dbReference>
<dbReference type="InterPro" id="IPR050553">
    <property type="entry name" value="Thioredoxin_ResA/DsbE_sf"/>
</dbReference>
<evidence type="ECO:0000256" key="2">
    <source>
        <dbReference type="ARBA" id="ARBA00022748"/>
    </source>
</evidence>
<dbReference type="Gene3D" id="3.40.30.10">
    <property type="entry name" value="Glutaredoxin"/>
    <property type="match status" value="1"/>
</dbReference>
<keyword evidence="3" id="KW-1015">Disulfide bond</keyword>
<evidence type="ECO:0000256" key="4">
    <source>
        <dbReference type="ARBA" id="ARBA00023284"/>
    </source>
</evidence>
<keyword evidence="2" id="KW-0201">Cytochrome c-type biogenesis</keyword>
<protein>
    <submittedName>
        <fullName evidence="6">Thiol-disulfide isomerase or thioredoxin</fullName>
    </submittedName>
</protein>
<dbReference type="GO" id="GO:0030313">
    <property type="term" value="C:cell envelope"/>
    <property type="evidence" value="ECO:0007669"/>
    <property type="project" value="UniProtKB-SubCell"/>
</dbReference>
<feature type="domain" description="Thioredoxin" evidence="5">
    <location>
        <begin position="357"/>
        <end position="499"/>
    </location>
</feature>
<dbReference type="EMBL" id="FQVT01000018">
    <property type="protein sequence ID" value="SHG59679.1"/>
    <property type="molecule type" value="Genomic_DNA"/>
</dbReference>
<evidence type="ECO:0000256" key="3">
    <source>
        <dbReference type="ARBA" id="ARBA00023157"/>
    </source>
</evidence>
<proteinExistence type="predicted"/>
<dbReference type="AlphaFoldDB" id="A0A1M5L4I2"/>
<dbReference type="PROSITE" id="PS51257">
    <property type="entry name" value="PROKAR_LIPOPROTEIN"/>
    <property type="match status" value="1"/>
</dbReference>
<keyword evidence="7" id="KW-1185">Reference proteome</keyword>